<name>A0ABW2LEB2_9BACT</name>
<dbReference type="Proteomes" id="UP001596472">
    <property type="component" value="Unassembled WGS sequence"/>
</dbReference>
<protein>
    <recommendedName>
        <fullName evidence="4">Nuclease</fullName>
    </recommendedName>
</protein>
<dbReference type="EMBL" id="JBHTBS010000018">
    <property type="protein sequence ID" value="MFC7339480.1"/>
    <property type="molecule type" value="Genomic_DNA"/>
</dbReference>
<evidence type="ECO:0008006" key="4">
    <source>
        <dbReference type="Google" id="ProtNLM"/>
    </source>
</evidence>
<feature type="signal peptide" evidence="1">
    <location>
        <begin position="1"/>
        <end position="21"/>
    </location>
</feature>
<reference evidence="3" key="1">
    <citation type="journal article" date="2019" name="Int. J. Syst. Evol. Microbiol.">
        <title>The Global Catalogue of Microorganisms (GCM) 10K type strain sequencing project: providing services to taxonomists for standard genome sequencing and annotation.</title>
        <authorList>
            <consortium name="The Broad Institute Genomics Platform"/>
            <consortium name="The Broad Institute Genome Sequencing Center for Infectious Disease"/>
            <person name="Wu L."/>
            <person name="Ma J."/>
        </authorList>
    </citation>
    <scope>NUCLEOTIDE SEQUENCE [LARGE SCALE GENOMIC DNA]</scope>
    <source>
        <strain evidence="3">CGMCC 4.1467</strain>
    </source>
</reference>
<organism evidence="2 3">
    <name type="scientific">Haloferula chungangensis</name>
    <dbReference type="NCBI Taxonomy" id="1048331"/>
    <lineage>
        <taxon>Bacteria</taxon>
        <taxon>Pseudomonadati</taxon>
        <taxon>Verrucomicrobiota</taxon>
        <taxon>Verrucomicrobiia</taxon>
        <taxon>Verrucomicrobiales</taxon>
        <taxon>Verrucomicrobiaceae</taxon>
        <taxon>Haloferula</taxon>
    </lineage>
</organism>
<feature type="chain" id="PRO_5046753923" description="Nuclease" evidence="1">
    <location>
        <begin position="22"/>
        <end position="132"/>
    </location>
</feature>
<sequence>MKTLAQLLALLCVAFGSLAHALPDTLARFPKVSGEITEIKKGELCTAVRIRLDDDTDRSGVRKLHSALQRKTYYRFKDFRKPDHDEALLLFVRNEAESLKVRDKIVVHGYAIIADLEASRRGFPTCNKIEKQ</sequence>
<gene>
    <name evidence="2" type="ORF">ACFQY0_19970</name>
</gene>
<comment type="caution">
    <text evidence="2">The sequence shown here is derived from an EMBL/GenBank/DDBJ whole genome shotgun (WGS) entry which is preliminary data.</text>
</comment>
<evidence type="ECO:0000256" key="1">
    <source>
        <dbReference type="SAM" id="SignalP"/>
    </source>
</evidence>
<keyword evidence="3" id="KW-1185">Reference proteome</keyword>
<proteinExistence type="predicted"/>
<accession>A0ABW2LEB2</accession>
<evidence type="ECO:0000313" key="2">
    <source>
        <dbReference type="EMBL" id="MFC7339480.1"/>
    </source>
</evidence>
<keyword evidence="1" id="KW-0732">Signal</keyword>
<dbReference type="RefSeq" id="WP_379716379.1">
    <property type="nucleotide sequence ID" value="NZ_JBHTBS010000018.1"/>
</dbReference>
<evidence type="ECO:0000313" key="3">
    <source>
        <dbReference type="Proteomes" id="UP001596472"/>
    </source>
</evidence>